<evidence type="ECO:0000256" key="4">
    <source>
        <dbReference type="ARBA" id="ARBA00022989"/>
    </source>
</evidence>
<protein>
    <submittedName>
        <fullName evidence="7">Uncharacterized protein</fullName>
    </submittedName>
</protein>
<keyword evidence="5" id="KW-0472">Membrane</keyword>
<keyword evidence="8" id="KW-1185">Reference proteome</keyword>
<evidence type="ECO:0000313" key="7">
    <source>
        <dbReference type="EMBL" id="KAK5971591.1"/>
    </source>
</evidence>
<dbReference type="Pfam" id="PF01130">
    <property type="entry name" value="CD36"/>
    <property type="match status" value="1"/>
</dbReference>
<dbReference type="EMBL" id="WIXE01017618">
    <property type="protein sequence ID" value="KAK5971591.1"/>
    <property type="molecule type" value="Genomic_DNA"/>
</dbReference>
<keyword evidence="4" id="KW-1133">Transmembrane helix</keyword>
<evidence type="ECO:0000256" key="5">
    <source>
        <dbReference type="ARBA" id="ARBA00023136"/>
    </source>
</evidence>
<sequence>MLGFAYKRLLETEFKQDVDFRDSGNTIYYKNNKTWVFSQADSCDSCHLEDILMLPNAAYMSAVYLQQQQKLSKVASKILDLLLLLLGESPLRAVTQGGVSFESYPDPLITLMNSNLTTLLLTILGLPDTLPNIPAMGYFPLYNHTCDEDYVIKTGKDNTD</sequence>
<keyword evidence="6" id="KW-0325">Glycoprotein</keyword>
<dbReference type="GO" id="GO:0005737">
    <property type="term" value="C:cytoplasm"/>
    <property type="evidence" value="ECO:0007669"/>
    <property type="project" value="TreeGrafter"/>
</dbReference>
<evidence type="ECO:0000313" key="8">
    <source>
        <dbReference type="Proteomes" id="UP001331761"/>
    </source>
</evidence>
<name>A0AAN8F1P4_TRICO</name>
<dbReference type="PANTHER" id="PTHR11923:SF106">
    <property type="entry name" value="SCAVENGER RECEPTOR (CD36 FAMILY) RELATED"/>
    <property type="match status" value="1"/>
</dbReference>
<dbReference type="GO" id="GO:0005044">
    <property type="term" value="F:scavenger receptor activity"/>
    <property type="evidence" value="ECO:0007669"/>
    <property type="project" value="TreeGrafter"/>
</dbReference>
<dbReference type="PANTHER" id="PTHR11923">
    <property type="entry name" value="SCAVENGER RECEPTOR CLASS B TYPE-1 SR-B1"/>
    <property type="match status" value="1"/>
</dbReference>
<feature type="non-terminal residue" evidence="7">
    <location>
        <position position="160"/>
    </location>
</feature>
<comment type="subcellular location">
    <subcellularLocation>
        <location evidence="1">Membrane</location>
    </subcellularLocation>
</comment>
<organism evidence="7 8">
    <name type="scientific">Trichostrongylus colubriformis</name>
    <name type="common">Black scour worm</name>
    <dbReference type="NCBI Taxonomy" id="6319"/>
    <lineage>
        <taxon>Eukaryota</taxon>
        <taxon>Metazoa</taxon>
        <taxon>Ecdysozoa</taxon>
        <taxon>Nematoda</taxon>
        <taxon>Chromadorea</taxon>
        <taxon>Rhabditida</taxon>
        <taxon>Rhabditina</taxon>
        <taxon>Rhabditomorpha</taxon>
        <taxon>Strongyloidea</taxon>
        <taxon>Trichostrongylidae</taxon>
        <taxon>Trichostrongylus</taxon>
    </lineage>
</organism>
<gene>
    <name evidence="7" type="ORF">GCK32_009425</name>
</gene>
<comment type="similarity">
    <text evidence="2">Belongs to the CD36 family.</text>
</comment>
<keyword evidence="3" id="KW-0812">Transmembrane</keyword>
<accession>A0AAN8F1P4</accession>
<comment type="caution">
    <text evidence="7">The sequence shown here is derived from an EMBL/GenBank/DDBJ whole genome shotgun (WGS) entry which is preliminary data.</text>
</comment>
<reference evidence="7 8" key="1">
    <citation type="submission" date="2019-10" db="EMBL/GenBank/DDBJ databases">
        <title>Assembly and Annotation for the nematode Trichostrongylus colubriformis.</title>
        <authorList>
            <person name="Martin J."/>
        </authorList>
    </citation>
    <scope>NUCLEOTIDE SEQUENCE [LARGE SCALE GENOMIC DNA]</scope>
    <source>
        <strain evidence="7">G859</strain>
        <tissue evidence="7">Whole worm</tissue>
    </source>
</reference>
<dbReference type="Proteomes" id="UP001331761">
    <property type="component" value="Unassembled WGS sequence"/>
</dbReference>
<evidence type="ECO:0000256" key="3">
    <source>
        <dbReference type="ARBA" id="ARBA00022692"/>
    </source>
</evidence>
<dbReference type="GO" id="GO:0016020">
    <property type="term" value="C:membrane"/>
    <property type="evidence" value="ECO:0007669"/>
    <property type="project" value="UniProtKB-SubCell"/>
</dbReference>
<proteinExistence type="inferred from homology"/>
<dbReference type="AlphaFoldDB" id="A0AAN8F1P4"/>
<evidence type="ECO:0000256" key="2">
    <source>
        <dbReference type="ARBA" id="ARBA00010532"/>
    </source>
</evidence>
<evidence type="ECO:0000256" key="6">
    <source>
        <dbReference type="ARBA" id="ARBA00023180"/>
    </source>
</evidence>
<evidence type="ECO:0000256" key="1">
    <source>
        <dbReference type="ARBA" id="ARBA00004370"/>
    </source>
</evidence>
<dbReference type="InterPro" id="IPR002159">
    <property type="entry name" value="CD36_fam"/>
</dbReference>